<comment type="caution">
    <text evidence="2">The sequence shown here is derived from an EMBL/GenBank/DDBJ whole genome shotgun (WGS) entry which is preliminary data.</text>
</comment>
<evidence type="ECO:0000313" key="3">
    <source>
        <dbReference type="Proteomes" id="UP001221142"/>
    </source>
</evidence>
<gene>
    <name evidence="2" type="ORF">FB45DRAFT_1024026</name>
</gene>
<feature type="compositionally biased region" description="Low complexity" evidence="1">
    <location>
        <begin position="67"/>
        <end position="76"/>
    </location>
</feature>
<protein>
    <submittedName>
        <fullName evidence="2">Uncharacterized protein</fullName>
    </submittedName>
</protein>
<evidence type="ECO:0000313" key="2">
    <source>
        <dbReference type="EMBL" id="KAJ7639294.1"/>
    </source>
</evidence>
<accession>A0AAD7C5K7</accession>
<dbReference type="AlphaFoldDB" id="A0AAD7C5K7"/>
<sequence length="432" mass="46888">MGRTTKSKPERKVTVSNFEPSALELPVFHLRKSHVKRAGELAADIQNPEFRGRIKGMMEGGANFTPSSSSCRTKSSPATTRVPSPHPLFVAKPFIQCSASGSTTTPTAPLTQEPTTENYMPIALSKYRPKNWDATRKALRHRQKLKDAYKIRHDSVLAQEIIKEADAMTQAGSTTSPTAPFPQEPAEVSLPTATTSLLVSSANENKNESCTADVAADSTTAQRKSKATFEDLDDADDENLSGRALMDDGLPHFELDTHEPKALAIAENDVEDLETTTRTQPAPRILDDESISANFQAHELPPNVLGTGPDVIKNYYQSQQVAAAMRDAQTNLCKLVIELANLHINRAKLEVKHRANVIAATAAGISCPPLQVQVLSTYALQALENVIRQISAELQNKDVPIFVPASLAGATPPNPVVPSDSEEEEESGDEHE</sequence>
<name>A0AAD7C5K7_9AGAR</name>
<organism evidence="2 3">
    <name type="scientific">Roridomyces roridus</name>
    <dbReference type="NCBI Taxonomy" id="1738132"/>
    <lineage>
        <taxon>Eukaryota</taxon>
        <taxon>Fungi</taxon>
        <taxon>Dikarya</taxon>
        <taxon>Basidiomycota</taxon>
        <taxon>Agaricomycotina</taxon>
        <taxon>Agaricomycetes</taxon>
        <taxon>Agaricomycetidae</taxon>
        <taxon>Agaricales</taxon>
        <taxon>Marasmiineae</taxon>
        <taxon>Mycenaceae</taxon>
        <taxon>Roridomyces</taxon>
    </lineage>
</organism>
<keyword evidence="3" id="KW-1185">Reference proteome</keyword>
<proteinExistence type="predicted"/>
<dbReference type="Proteomes" id="UP001221142">
    <property type="component" value="Unassembled WGS sequence"/>
</dbReference>
<reference evidence="2" key="1">
    <citation type="submission" date="2023-03" db="EMBL/GenBank/DDBJ databases">
        <title>Massive genome expansion in bonnet fungi (Mycena s.s.) driven by repeated elements and novel gene families across ecological guilds.</title>
        <authorList>
            <consortium name="Lawrence Berkeley National Laboratory"/>
            <person name="Harder C.B."/>
            <person name="Miyauchi S."/>
            <person name="Viragh M."/>
            <person name="Kuo A."/>
            <person name="Thoen E."/>
            <person name="Andreopoulos B."/>
            <person name="Lu D."/>
            <person name="Skrede I."/>
            <person name="Drula E."/>
            <person name="Henrissat B."/>
            <person name="Morin E."/>
            <person name="Kohler A."/>
            <person name="Barry K."/>
            <person name="LaButti K."/>
            <person name="Morin E."/>
            <person name="Salamov A."/>
            <person name="Lipzen A."/>
            <person name="Mereny Z."/>
            <person name="Hegedus B."/>
            <person name="Baldrian P."/>
            <person name="Stursova M."/>
            <person name="Weitz H."/>
            <person name="Taylor A."/>
            <person name="Grigoriev I.V."/>
            <person name="Nagy L.G."/>
            <person name="Martin F."/>
            <person name="Kauserud H."/>
        </authorList>
    </citation>
    <scope>NUCLEOTIDE SEQUENCE</scope>
    <source>
        <strain evidence="2">9284</strain>
    </source>
</reference>
<dbReference type="EMBL" id="JARKIF010000005">
    <property type="protein sequence ID" value="KAJ7639294.1"/>
    <property type="molecule type" value="Genomic_DNA"/>
</dbReference>
<evidence type="ECO:0000256" key="1">
    <source>
        <dbReference type="SAM" id="MobiDB-lite"/>
    </source>
</evidence>
<feature type="region of interest" description="Disordered" evidence="1">
    <location>
        <begin position="60"/>
        <end position="85"/>
    </location>
</feature>
<feature type="region of interest" description="Disordered" evidence="1">
    <location>
        <begin position="408"/>
        <end position="432"/>
    </location>
</feature>
<feature type="compositionally biased region" description="Acidic residues" evidence="1">
    <location>
        <begin position="420"/>
        <end position="432"/>
    </location>
</feature>